<name>A0AAD6SAK8_9AGAR</name>
<dbReference type="EMBL" id="JARJCM010000176">
    <property type="protein sequence ID" value="KAJ7024044.1"/>
    <property type="molecule type" value="Genomic_DNA"/>
</dbReference>
<dbReference type="InterPro" id="IPR008979">
    <property type="entry name" value="Galactose-bd-like_sf"/>
</dbReference>
<dbReference type="AlphaFoldDB" id="A0AAD6SAK8"/>
<keyword evidence="3" id="KW-1185">Reference proteome</keyword>
<organism evidence="2 3">
    <name type="scientific">Mycena alexandri</name>
    <dbReference type="NCBI Taxonomy" id="1745969"/>
    <lineage>
        <taxon>Eukaryota</taxon>
        <taxon>Fungi</taxon>
        <taxon>Dikarya</taxon>
        <taxon>Basidiomycota</taxon>
        <taxon>Agaricomycotina</taxon>
        <taxon>Agaricomycetes</taxon>
        <taxon>Agaricomycetidae</taxon>
        <taxon>Agaricales</taxon>
        <taxon>Marasmiineae</taxon>
        <taxon>Mycenaceae</taxon>
        <taxon>Mycena</taxon>
    </lineage>
</organism>
<protein>
    <submittedName>
        <fullName evidence="2">Uncharacterized protein</fullName>
    </submittedName>
</protein>
<sequence>MSLAMVKKSRLKSESTTRVNYPSRHLSNTVVPRRVIFIVVQFTVETSKANTSWERSLGLSFECSEQIATCISLPSGHANTATAARHATACHGFFPGPILMWKDHYQLGSLHNCVRDRGLQSPPGREGWKGKTGNNKPRPRGMSLDTKLLATVWDSESSTTASPIWGYGGGLINFNLAEAPSTSSVATFTIQLAAAKTTAGNTDASTGSNPSFSISTFVNNEVGTPLTWIIQPFESSSCGQRSAISCHLLSHKFDFPGSWLKSGLNKFIISLPFNAPVYVQYDALRLELRESEE</sequence>
<evidence type="ECO:0000313" key="2">
    <source>
        <dbReference type="EMBL" id="KAJ7024044.1"/>
    </source>
</evidence>
<feature type="region of interest" description="Disordered" evidence="1">
    <location>
        <begin position="118"/>
        <end position="141"/>
    </location>
</feature>
<proteinExistence type="predicted"/>
<comment type="caution">
    <text evidence="2">The sequence shown here is derived from an EMBL/GenBank/DDBJ whole genome shotgun (WGS) entry which is preliminary data.</text>
</comment>
<reference evidence="2" key="1">
    <citation type="submission" date="2023-03" db="EMBL/GenBank/DDBJ databases">
        <title>Massive genome expansion in bonnet fungi (Mycena s.s.) driven by repeated elements and novel gene families across ecological guilds.</title>
        <authorList>
            <consortium name="Lawrence Berkeley National Laboratory"/>
            <person name="Harder C.B."/>
            <person name="Miyauchi S."/>
            <person name="Viragh M."/>
            <person name="Kuo A."/>
            <person name="Thoen E."/>
            <person name="Andreopoulos B."/>
            <person name="Lu D."/>
            <person name="Skrede I."/>
            <person name="Drula E."/>
            <person name="Henrissat B."/>
            <person name="Morin E."/>
            <person name="Kohler A."/>
            <person name="Barry K."/>
            <person name="LaButti K."/>
            <person name="Morin E."/>
            <person name="Salamov A."/>
            <person name="Lipzen A."/>
            <person name="Mereny Z."/>
            <person name="Hegedus B."/>
            <person name="Baldrian P."/>
            <person name="Stursova M."/>
            <person name="Weitz H."/>
            <person name="Taylor A."/>
            <person name="Grigoriev I.V."/>
            <person name="Nagy L.G."/>
            <person name="Martin F."/>
            <person name="Kauserud H."/>
        </authorList>
    </citation>
    <scope>NUCLEOTIDE SEQUENCE</scope>
    <source>
        <strain evidence="2">CBHHK200</strain>
    </source>
</reference>
<gene>
    <name evidence="2" type="ORF">C8F04DRAFT_1192777</name>
</gene>
<evidence type="ECO:0000313" key="3">
    <source>
        <dbReference type="Proteomes" id="UP001218188"/>
    </source>
</evidence>
<dbReference type="Proteomes" id="UP001218188">
    <property type="component" value="Unassembled WGS sequence"/>
</dbReference>
<dbReference type="SUPFAM" id="SSF49785">
    <property type="entry name" value="Galactose-binding domain-like"/>
    <property type="match status" value="1"/>
</dbReference>
<evidence type="ECO:0000256" key="1">
    <source>
        <dbReference type="SAM" id="MobiDB-lite"/>
    </source>
</evidence>
<accession>A0AAD6SAK8</accession>